<dbReference type="OrthoDB" id="8537043at2"/>
<dbReference type="Proteomes" id="UP000253772">
    <property type="component" value="Chromosome c2"/>
</dbReference>
<accession>A0A2L0X3E4</accession>
<protein>
    <submittedName>
        <fullName evidence="1">Uncharacterized protein</fullName>
    </submittedName>
</protein>
<proteinExistence type="predicted"/>
<dbReference type="EMBL" id="CP037901">
    <property type="protein sequence ID" value="QBP12344.1"/>
    <property type="molecule type" value="Genomic_DNA"/>
</dbReference>
<evidence type="ECO:0000313" key="2">
    <source>
        <dbReference type="Proteomes" id="UP000253772"/>
    </source>
</evidence>
<reference evidence="1 2" key="1">
    <citation type="submission" date="2019-03" db="EMBL/GenBank/DDBJ databases">
        <title>Comparative insights into the high quality Complete genome sequence of highly metal resistant Cupriavidus metallidurans strain BS1 isolated from a gold-copper mine.</title>
        <authorList>
            <person name="Mazhar H.S."/>
            <person name="Rensing C."/>
        </authorList>
    </citation>
    <scope>NUCLEOTIDE SEQUENCE [LARGE SCALE GENOMIC DNA]</scope>
    <source>
        <strain evidence="1 2">BS1</strain>
    </source>
</reference>
<dbReference type="AlphaFoldDB" id="A0A2L0X3E4"/>
<gene>
    <name evidence="1" type="ORF">DDF84_021600</name>
</gene>
<organism evidence="1 2">
    <name type="scientific">Cupriavidus metallidurans</name>
    <dbReference type="NCBI Taxonomy" id="119219"/>
    <lineage>
        <taxon>Bacteria</taxon>
        <taxon>Pseudomonadati</taxon>
        <taxon>Pseudomonadota</taxon>
        <taxon>Betaproteobacteria</taxon>
        <taxon>Burkholderiales</taxon>
        <taxon>Burkholderiaceae</taxon>
        <taxon>Cupriavidus</taxon>
    </lineage>
</organism>
<evidence type="ECO:0000313" key="1">
    <source>
        <dbReference type="EMBL" id="QBP12344.1"/>
    </source>
</evidence>
<sequence>MAWRKWGLGLLTMAYPLVIYFGLQHYSPRVMALALVALALLRAATSRQTGWRVTALLAAGLAIAVLASDHELPLKLYPVLVNVAMLAVFGWSLRHPPTLIERLARLREPDLPPSGVAYTRRVTQAWCVFFVVNGTIAAITALAGSDRAWAIYNGGIAYGLIGAMFAVEWLVRQRVKRRHAEGHHG</sequence>
<dbReference type="RefSeq" id="WP_017514763.1">
    <property type="nucleotide sequence ID" value="NZ_CP026544.1"/>
</dbReference>
<name>A0A2L0X3E4_9BURK</name>